<dbReference type="AlphaFoldDB" id="A0A0E9XX76"/>
<name>A0A0E9XX76_ANGAN</name>
<reference evidence="1" key="2">
    <citation type="journal article" date="2015" name="Fish Shellfish Immunol.">
        <title>Early steps in the European eel (Anguilla anguilla)-Vibrio vulnificus interaction in the gills: Role of the RtxA13 toxin.</title>
        <authorList>
            <person name="Callol A."/>
            <person name="Pajuelo D."/>
            <person name="Ebbesson L."/>
            <person name="Teles M."/>
            <person name="MacKenzie S."/>
            <person name="Amaro C."/>
        </authorList>
    </citation>
    <scope>NUCLEOTIDE SEQUENCE</scope>
</reference>
<evidence type="ECO:0000313" key="1">
    <source>
        <dbReference type="EMBL" id="JAI07318.1"/>
    </source>
</evidence>
<sequence>MLKIMYINSYHWFDYW</sequence>
<accession>A0A0E9XX76</accession>
<proteinExistence type="predicted"/>
<organism evidence="1">
    <name type="scientific">Anguilla anguilla</name>
    <name type="common">European freshwater eel</name>
    <name type="synonym">Muraena anguilla</name>
    <dbReference type="NCBI Taxonomy" id="7936"/>
    <lineage>
        <taxon>Eukaryota</taxon>
        <taxon>Metazoa</taxon>
        <taxon>Chordata</taxon>
        <taxon>Craniata</taxon>
        <taxon>Vertebrata</taxon>
        <taxon>Euteleostomi</taxon>
        <taxon>Actinopterygii</taxon>
        <taxon>Neopterygii</taxon>
        <taxon>Teleostei</taxon>
        <taxon>Anguilliformes</taxon>
        <taxon>Anguillidae</taxon>
        <taxon>Anguilla</taxon>
    </lineage>
</organism>
<protein>
    <submittedName>
        <fullName evidence="1">Uncharacterized protein</fullName>
    </submittedName>
</protein>
<reference evidence="1" key="1">
    <citation type="submission" date="2014-11" db="EMBL/GenBank/DDBJ databases">
        <authorList>
            <person name="Amaro Gonzalez C."/>
        </authorList>
    </citation>
    <scope>NUCLEOTIDE SEQUENCE</scope>
</reference>
<dbReference type="EMBL" id="GBXM01001260">
    <property type="protein sequence ID" value="JAI07318.1"/>
    <property type="molecule type" value="Transcribed_RNA"/>
</dbReference>